<organism evidence="1 2">
    <name type="scientific">Paramecium pentaurelia</name>
    <dbReference type="NCBI Taxonomy" id="43138"/>
    <lineage>
        <taxon>Eukaryota</taxon>
        <taxon>Sar</taxon>
        <taxon>Alveolata</taxon>
        <taxon>Ciliophora</taxon>
        <taxon>Intramacronucleata</taxon>
        <taxon>Oligohymenophorea</taxon>
        <taxon>Peniculida</taxon>
        <taxon>Parameciidae</taxon>
        <taxon>Paramecium</taxon>
    </lineage>
</organism>
<protein>
    <submittedName>
        <fullName evidence="1">Uncharacterized protein</fullName>
    </submittedName>
</protein>
<dbReference type="EMBL" id="CAJJDO010000150">
    <property type="protein sequence ID" value="CAD8208430.1"/>
    <property type="molecule type" value="Genomic_DNA"/>
</dbReference>
<evidence type="ECO:0000313" key="1">
    <source>
        <dbReference type="EMBL" id="CAD8208430.1"/>
    </source>
</evidence>
<dbReference type="Proteomes" id="UP000689195">
    <property type="component" value="Unassembled WGS sequence"/>
</dbReference>
<accession>A0A8S1Y496</accession>
<comment type="caution">
    <text evidence="1">The sequence shown here is derived from an EMBL/GenBank/DDBJ whole genome shotgun (WGS) entry which is preliminary data.</text>
</comment>
<proteinExistence type="predicted"/>
<sequence length="65" mass="7950">MMNLQKYQIKHLPLIHNIAFLFNLKVYVQKSNKIIKKLQFITRNHQRQIQMINGQQTKRKFARIN</sequence>
<dbReference type="AlphaFoldDB" id="A0A8S1Y496"/>
<gene>
    <name evidence="1" type="ORF">PPENT_87.1.T1500140</name>
</gene>
<keyword evidence="2" id="KW-1185">Reference proteome</keyword>
<name>A0A8S1Y496_9CILI</name>
<reference evidence="1" key="1">
    <citation type="submission" date="2021-01" db="EMBL/GenBank/DDBJ databases">
        <authorList>
            <consortium name="Genoscope - CEA"/>
            <person name="William W."/>
        </authorList>
    </citation>
    <scope>NUCLEOTIDE SEQUENCE</scope>
</reference>
<evidence type="ECO:0000313" key="2">
    <source>
        <dbReference type="Proteomes" id="UP000689195"/>
    </source>
</evidence>